<reference evidence="2" key="1">
    <citation type="submission" date="2022-01" db="EMBL/GenBank/DDBJ databases">
        <authorList>
            <person name="King R."/>
        </authorList>
    </citation>
    <scope>NUCLEOTIDE SEQUENCE</scope>
</reference>
<gene>
    <name evidence="2" type="ORF">PHAECO_LOCUS2309</name>
</gene>
<dbReference type="PANTHER" id="PTHR10773">
    <property type="entry name" value="DNA-DIRECTED RNA POLYMERASES I, II, AND III SUBUNIT RPABC2"/>
    <property type="match status" value="1"/>
</dbReference>
<feature type="compositionally biased region" description="Basic and acidic residues" evidence="1">
    <location>
        <begin position="30"/>
        <end position="53"/>
    </location>
</feature>
<dbReference type="AlphaFoldDB" id="A0A9N9SEW1"/>
<dbReference type="PANTHER" id="PTHR10773:SF19">
    <property type="match status" value="1"/>
</dbReference>
<protein>
    <submittedName>
        <fullName evidence="2">Uncharacterized protein</fullName>
    </submittedName>
</protein>
<feature type="compositionally biased region" description="Basic and acidic residues" evidence="1">
    <location>
        <begin position="184"/>
        <end position="202"/>
    </location>
</feature>
<dbReference type="EMBL" id="OU896717">
    <property type="protein sequence ID" value="CAG9814622.1"/>
    <property type="molecule type" value="Genomic_DNA"/>
</dbReference>
<organism evidence="2 3">
    <name type="scientific">Phaedon cochleariae</name>
    <name type="common">Mustard beetle</name>
    <dbReference type="NCBI Taxonomy" id="80249"/>
    <lineage>
        <taxon>Eukaryota</taxon>
        <taxon>Metazoa</taxon>
        <taxon>Ecdysozoa</taxon>
        <taxon>Arthropoda</taxon>
        <taxon>Hexapoda</taxon>
        <taxon>Insecta</taxon>
        <taxon>Pterygota</taxon>
        <taxon>Neoptera</taxon>
        <taxon>Endopterygota</taxon>
        <taxon>Coleoptera</taxon>
        <taxon>Polyphaga</taxon>
        <taxon>Cucujiformia</taxon>
        <taxon>Chrysomeloidea</taxon>
        <taxon>Chrysomelidae</taxon>
        <taxon>Chrysomelinae</taxon>
        <taxon>Chrysomelini</taxon>
        <taxon>Phaedon</taxon>
    </lineage>
</organism>
<keyword evidence="3" id="KW-1185">Reference proteome</keyword>
<feature type="region of interest" description="Disordered" evidence="1">
    <location>
        <begin position="20"/>
        <end position="54"/>
    </location>
</feature>
<dbReference type="Proteomes" id="UP001153737">
    <property type="component" value="Chromosome 11"/>
</dbReference>
<accession>A0A9N9SEW1</accession>
<evidence type="ECO:0000313" key="3">
    <source>
        <dbReference type="Proteomes" id="UP001153737"/>
    </source>
</evidence>
<feature type="region of interest" description="Disordered" evidence="1">
    <location>
        <begin position="181"/>
        <end position="202"/>
    </location>
</feature>
<name>A0A9N9SEW1_PHACE</name>
<evidence type="ECO:0000256" key="1">
    <source>
        <dbReference type="SAM" id="MobiDB-lite"/>
    </source>
</evidence>
<dbReference type="OrthoDB" id="6772146at2759"/>
<sequence>MNDDECCNHNDIGIIAAENEGPENFSMEGSLREEPRQKKIRENKQKLRKELRSKGQGYTQHTSCNLVAPREIKQRCKEEACTRSNKKCNEFTDDNRKEICTAFYGMGNLSLQREYVTRHTKTETKKRKVTQNESSRRSNTVFYCLPLNGVLQPVCKVFFLNTLSVSEKTVRTALAKLQPTGVVEPEKRGGRRQSQIEKDTQQNEKIKEHINKFDRVESHYVRSDTTREYLHEDLNLSRMYRMFCSDYQGQKVPSETAYRNVSENES</sequence>
<evidence type="ECO:0000313" key="2">
    <source>
        <dbReference type="EMBL" id="CAG9814622.1"/>
    </source>
</evidence>
<reference evidence="2" key="2">
    <citation type="submission" date="2022-10" db="EMBL/GenBank/DDBJ databases">
        <authorList>
            <consortium name="ENA_rothamsted_submissions"/>
            <consortium name="culmorum"/>
            <person name="King R."/>
        </authorList>
    </citation>
    <scope>NUCLEOTIDE SEQUENCE</scope>
</reference>
<proteinExistence type="predicted"/>